<evidence type="ECO:0000259" key="2">
    <source>
        <dbReference type="Pfam" id="PF17109"/>
    </source>
</evidence>
<organism evidence="3 4">
    <name type="scientific">Lasiodiplodia theobromae</name>
    <dbReference type="NCBI Taxonomy" id="45133"/>
    <lineage>
        <taxon>Eukaryota</taxon>
        <taxon>Fungi</taxon>
        <taxon>Dikarya</taxon>
        <taxon>Ascomycota</taxon>
        <taxon>Pezizomycotina</taxon>
        <taxon>Dothideomycetes</taxon>
        <taxon>Dothideomycetes incertae sedis</taxon>
        <taxon>Botryosphaeriales</taxon>
        <taxon>Botryosphaeriaceae</taxon>
        <taxon>Lasiodiplodia</taxon>
    </lineage>
</organism>
<dbReference type="EMBL" id="VCHE01000116">
    <property type="protein sequence ID" value="KAB2570963.1"/>
    <property type="molecule type" value="Genomic_DNA"/>
</dbReference>
<protein>
    <recommendedName>
        <fullName evidence="2">Fungal STAND N-terminal Goodbye domain-containing protein</fullName>
    </recommendedName>
</protein>
<evidence type="ECO:0000313" key="3">
    <source>
        <dbReference type="EMBL" id="KAB2570963.1"/>
    </source>
</evidence>
<dbReference type="OrthoDB" id="448455at2759"/>
<proteinExistence type="predicted"/>
<evidence type="ECO:0000256" key="1">
    <source>
        <dbReference type="SAM" id="MobiDB-lite"/>
    </source>
</evidence>
<comment type="caution">
    <text evidence="3">The sequence shown here is derived from an EMBL/GenBank/DDBJ whole genome shotgun (WGS) entry which is preliminary data.</text>
</comment>
<feature type="region of interest" description="Disordered" evidence="1">
    <location>
        <begin position="27"/>
        <end position="52"/>
    </location>
</feature>
<dbReference type="Proteomes" id="UP000325902">
    <property type="component" value="Unassembled WGS sequence"/>
</dbReference>
<dbReference type="AlphaFoldDB" id="A0A5N5D006"/>
<keyword evidence="4" id="KW-1185">Reference proteome</keyword>
<dbReference type="Pfam" id="PF17109">
    <property type="entry name" value="Goodbye"/>
    <property type="match status" value="1"/>
</dbReference>
<accession>A0A5N5D006</accession>
<feature type="domain" description="Fungal STAND N-terminal Goodbye" evidence="2">
    <location>
        <begin position="96"/>
        <end position="216"/>
    </location>
</feature>
<name>A0A5N5D006_9PEZI</name>
<feature type="region of interest" description="Disordered" evidence="1">
    <location>
        <begin position="64"/>
        <end position="91"/>
    </location>
</feature>
<evidence type="ECO:0000313" key="4">
    <source>
        <dbReference type="Proteomes" id="UP000325902"/>
    </source>
</evidence>
<reference evidence="3 4" key="1">
    <citation type="journal article" date="2019" name="Sci. Rep.">
        <title>A multi-omics analysis of the grapevine pathogen Lasiodiplodia theobromae reveals that temperature affects the expression of virulence- and pathogenicity-related genes.</title>
        <authorList>
            <person name="Felix C."/>
            <person name="Meneses R."/>
            <person name="Goncalves M.F.M."/>
            <person name="Tilleman L."/>
            <person name="Duarte A.S."/>
            <person name="Jorrin-Novo J.V."/>
            <person name="Van de Peer Y."/>
            <person name="Deforce D."/>
            <person name="Van Nieuwerburgh F."/>
            <person name="Esteves A.C."/>
            <person name="Alves A."/>
        </authorList>
    </citation>
    <scope>NUCLEOTIDE SEQUENCE [LARGE SCALE GENOMIC DNA]</scope>
    <source>
        <strain evidence="3 4">LA-SOL3</strain>
    </source>
</reference>
<feature type="compositionally biased region" description="Low complexity" evidence="1">
    <location>
        <begin position="27"/>
        <end position="39"/>
    </location>
</feature>
<sequence length="321" mass="35600">MFFTFHYQNGDILNDTVLYSGVPQGSENAAHSNASPASNLTSSPPQNPDVAETLPKLDTAVEPDHVSAEGENLGQEADASSEVPPFSSEDDEGGLWAEALNAYLDNGGDWTKVKEFLVKIGPDCNNSTITVPAQQFDKYRSKHEEVWGILSNTMGVTKTIVKVFGDPIKDVFPPASIIFSIVNVFFDACERVSSAYGTIQKLFDELDHFLDRLQCYKSNLTSSLRGIALKILRILFEVIGFATSATLNGQIDRLKKFLNNILSEDMTWKDKKEELARLTDLELKQLVAESHQDGKQVLKNTKYLVDSIRKAEGGKHYPHLL</sequence>
<dbReference type="InterPro" id="IPR031350">
    <property type="entry name" value="Goodbye_dom"/>
</dbReference>
<gene>
    <name evidence="3" type="ORF">DBV05_g10376</name>
</gene>